<protein>
    <submittedName>
        <fullName evidence="2">Acyl-homoserine-lactone acylase</fullName>
    </submittedName>
</protein>
<dbReference type="InterPro" id="IPR043147">
    <property type="entry name" value="Penicillin_amidase_A-knob"/>
</dbReference>
<dbReference type="Gene3D" id="2.30.120.10">
    <property type="match status" value="1"/>
</dbReference>
<name>A0A562PXB8_9BURK</name>
<dbReference type="Pfam" id="PF01804">
    <property type="entry name" value="Penicil_amidase"/>
    <property type="match status" value="1"/>
</dbReference>
<reference evidence="2 3" key="1">
    <citation type="journal article" date="2015" name="Stand. Genomic Sci.">
        <title>Genomic Encyclopedia of Bacterial and Archaeal Type Strains, Phase III: the genomes of soil and plant-associated and newly described type strains.</title>
        <authorList>
            <person name="Whitman W.B."/>
            <person name="Woyke T."/>
            <person name="Klenk H.P."/>
            <person name="Zhou Y."/>
            <person name="Lilburn T.G."/>
            <person name="Beck B.J."/>
            <person name="De Vos P."/>
            <person name="Vandamme P."/>
            <person name="Eisen J.A."/>
            <person name="Garrity G."/>
            <person name="Hugenholtz P."/>
            <person name="Kyrpides N.C."/>
        </authorList>
    </citation>
    <scope>NUCLEOTIDE SEQUENCE [LARGE SCALE GENOMIC DNA]</scope>
    <source>
        <strain evidence="2 3">CGMCC 1.10685</strain>
    </source>
</reference>
<evidence type="ECO:0000313" key="2">
    <source>
        <dbReference type="EMBL" id="TWI48810.1"/>
    </source>
</evidence>
<dbReference type="SUPFAM" id="SSF56235">
    <property type="entry name" value="N-terminal nucleophile aminohydrolases (Ntn hydrolases)"/>
    <property type="match status" value="1"/>
</dbReference>
<organism evidence="2 3">
    <name type="scientific">Pseudoduganella flava</name>
    <dbReference type="NCBI Taxonomy" id="871742"/>
    <lineage>
        <taxon>Bacteria</taxon>
        <taxon>Pseudomonadati</taxon>
        <taxon>Pseudomonadota</taxon>
        <taxon>Betaproteobacteria</taxon>
        <taxon>Burkholderiales</taxon>
        <taxon>Oxalobacteraceae</taxon>
        <taxon>Telluria group</taxon>
        <taxon>Pseudoduganella</taxon>
    </lineage>
</organism>
<dbReference type="Gene3D" id="1.10.1400.10">
    <property type="match status" value="1"/>
</dbReference>
<dbReference type="Proteomes" id="UP000315112">
    <property type="component" value="Unassembled WGS sequence"/>
</dbReference>
<dbReference type="EMBL" id="VLKW01000003">
    <property type="protein sequence ID" value="TWI48810.1"/>
    <property type="molecule type" value="Genomic_DNA"/>
</dbReference>
<comment type="caution">
    <text evidence="2">The sequence shown here is derived from an EMBL/GenBank/DDBJ whole genome shotgun (WGS) entry which is preliminary data.</text>
</comment>
<dbReference type="GO" id="GO:0017000">
    <property type="term" value="P:antibiotic biosynthetic process"/>
    <property type="evidence" value="ECO:0007669"/>
    <property type="project" value="InterPro"/>
</dbReference>
<keyword evidence="1" id="KW-0732">Signal</keyword>
<dbReference type="Gene3D" id="3.60.20.10">
    <property type="entry name" value="Glutamine Phosphoribosylpyrophosphate, subunit 1, domain 1"/>
    <property type="match status" value="1"/>
</dbReference>
<dbReference type="PANTHER" id="PTHR34218:SF3">
    <property type="entry name" value="ACYL-HOMOSERINE LACTONE ACYLASE PVDQ"/>
    <property type="match status" value="1"/>
</dbReference>
<proteinExistence type="predicted"/>
<evidence type="ECO:0000256" key="1">
    <source>
        <dbReference type="ARBA" id="ARBA00022729"/>
    </source>
</evidence>
<dbReference type="InterPro" id="IPR043146">
    <property type="entry name" value="Penicillin_amidase_N_B-knob"/>
</dbReference>
<dbReference type="RefSeq" id="WP_229418735.1">
    <property type="nucleotide sequence ID" value="NZ_CP046904.1"/>
</dbReference>
<dbReference type="InterPro" id="IPR002692">
    <property type="entry name" value="S45"/>
</dbReference>
<dbReference type="AlphaFoldDB" id="A0A562PXB8"/>
<gene>
    <name evidence="2" type="ORF">IP92_02203</name>
</gene>
<dbReference type="InterPro" id="IPR029055">
    <property type="entry name" value="Ntn_hydrolases_N"/>
</dbReference>
<accession>A0A562PXB8</accession>
<dbReference type="PANTHER" id="PTHR34218">
    <property type="entry name" value="PEPTIDASE S45 PENICILLIN AMIDASE"/>
    <property type="match status" value="1"/>
</dbReference>
<evidence type="ECO:0000313" key="3">
    <source>
        <dbReference type="Proteomes" id="UP000315112"/>
    </source>
</evidence>
<sequence length="603" mass="64444">MDLVRLTRRIALTAMSWIGPIGSAPQPGTATLSRTSGRRASRAPRVSASNAIAIGADASADGRGMLLGQPHLPWGDALRFYQLHLTIPGKLDVMGATLPGLPVVGIGFTKEFAWTHTTDTSAHFTAYALQLDPSDPTHYLVDGQPRALVRRTLAVPVKNADGSTGTRTRTLFSTEYGPLVAVPGLLEWTPTTVYALRDANMDNDRVVTQWYEMNKARSLAELKEANLRVAGNPWNNTIAADRAGNTLLMNVSPIANLPDDALAGCLLPQYAPLAPEGLHVLDGSRSACAWRDEAGAPQPGTVPANRLPVLERRDFVQNANDSAWLSNPAAPLTGFPALVSRDGVPQGARTRQVLAELPERLRQHRLTLDDLRDLALNDKVYLAPLLLPDLRAWCASGPAQAEVTAGCAALSAWSGDAGFDANLGLPYFAGIMTAELPENTWGVPFDPRDPVHTPRGLNWRDDAVAAALAKALASTVQRYDAAGVPRSAKLGDFQVSRRGGAAIPIHGGLGELGILNAIDVDPNGQGGQFEVSGGTSYLQVVGFDDAGPRALALLTYSQSADPSSPHHSDQTRRFSKREWIALPFTAAEIAADPQLRKEVIVEK</sequence>
<dbReference type="GO" id="GO:0016787">
    <property type="term" value="F:hydrolase activity"/>
    <property type="evidence" value="ECO:0007669"/>
    <property type="project" value="InterPro"/>
</dbReference>